<gene>
    <name evidence="3" type="ORF">PLOB_00042684</name>
</gene>
<accession>A0ABN8MZN2</accession>
<dbReference type="InterPro" id="IPR029316">
    <property type="entry name" value="RFXAP_RFXANK-bd"/>
</dbReference>
<dbReference type="Pfam" id="PF15289">
    <property type="entry name" value="RFXA_RFXANK_bdg"/>
    <property type="match status" value="1"/>
</dbReference>
<feature type="domain" description="Regulatory factor X-associated protein RFXANK-binding" evidence="2">
    <location>
        <begin position="15"/>
        <end position="120"/>
    </location>
</feature>
<feature type="compositionally biased region" description="Basic and acidic residues" evidence="1">
    <location>
        <begin position="122"/>
        <end position="132"/>
    </location>
</feature>
<organism evidence="3 4">
    <name type="scientific">Porites lobata</name>
    <dbReference type="NCBI Taxonomy" id="104759"/>
    <lineage>
        <taxon>Eukaryota</taxon>
        <taxon>Metazoa</taxon>
        <taxon>Cnidaria</taxon>
        <taxon>Anthozoa</taxon>
        <taxon>Hexacorallia</taxon>
        <taxon>Scleractinia</taxon>
        <taxon>Fungiina</taxon>
        <taxon>Poritidae</taxon>
        <taxon>Porites</taxon>
    </lineage>
</organism>
<name>A0ABN8MZN2_9CNID</name>
<evidence type="ECO:0000313" key="4">
    <source>
        <dbReference type="Proteomes" id="UP001159405"/>
    </source>
</evidence>
<evidence type="ECO:0000259" key="2">
    <source>
        <dbReference type="Pfam" id="PF15289"/>
    </source>
</evidence>
<proteinExistence type="predicted"/>
<dbReference type="InterPro" id="IPR038308">
    <property type="entry name" value="RFXAP_C_sf"/>
</dbReference>
<protein>
    <recommendedName>
        <fullName evidence="2">Regulatory factor X-associated protein RFXANK-binding domain-containing protein</fullName>
    </recommendedName>
</protein>
<feature type="region of interest" description="Disordered" evidence="1">
    <location>
        <begin position="122"/>
        <end position="179"/>
    </location>
</feature>
<comment type="caution">
    <text evidence="3">The sequence shown here is derived from an EMBL/GenBank/DDBJ whole genome shotgun (WGS) entry which is preliminary data.</text>
</comment>
<feature type="region of interest" description="Disordered" evidence="1">
    <location>
        <begin position="45"/>
        <end position="65"/>
    </location>
</feature>
<keyword evidence="4" id="KW-1185">Reference proteome</keyword>
<evidence type="ECO:0000256" key="1">
    <source>
        <dbReference type="SAM" id="MobiDB-lite"/>
    </source>
</evidence>
<evidence type="ECO:0000313" key="3">
    <source>
        <dbReference type="EMBL" id="CAH3039420.1"/>
    </source>
</evidence>
<dbReference type="EMBL" id="CALNXK010000007">
    <property type="protein sequence ID" value="CAH3039420.1"/>
    <property type="molecule type" value="Genomic_DNA"/>
</dbReference>
<dbReference type="Proteomes" id="UP001159405">
    <property type="component" value="Unassembled WGS sequence"/>
</dbReference>
<sequence>MEATVLDQGRKTSKKCQIEGCHEITVGSRTALCRKHRNNKYKQNYNKKRKRKALGPEEIPGESVESQLAEEKCLMEQKYASMLQQVLAQKQLELLQSEKVIQVLRDHQQKVKQDKIKEIQERKIKKEQEPKETAGTQASEASVATKDRPTEKPNPKPAKSSKKSNQSKKSPGKAVMPKEIIQKGNSLNFPGSILSISKAPSCSTFDTKALHTGATLSPLDTNAASYVGQNLQVCHSGSQQLTSLQPNTMAIQQIPKIDSIFSYRPNALGNANTSSSATKICIDSVKDLSLGPSGSVVTSIMTTPNQCQPALGVNSTQIASSKTLQSIHTILLQNPPPYEVAQKGRIPGVSITPQGNPGQLRLATPHTLAQVTNGGNLVTAIGMAQQHQMTFPPVNLNQSVSLSSDHNTTSWTYTRVPQTSQVINITQNWSNQIMSAGRMQTAATIQDDFLFQILQENKDPQGVQSQTNSTLTSVDHVVSDQPWTISIGM</sequence>
<dbReference type="Gene3D" id="6.10.290.30">
    <property type="entry name" value="Regulatory factor X-associated C-terminal binding domain"/>
    <property type="match status" value="1"/>
</dbReference>
<feature type="compositionally biased region" description="Basic and acidic residues" evidence="1">
    <location>
        <begin position="145"/>
        <end position="154"/>
    </location>
</feature>
<reference evidence="3 4" key="1">
    <citation type="submission" date="2022-05" db="EMBL/GenBank/DDBJ databases">
        <authorList>
            <consortium name="Genoscope - CEA"/>
            <person name="William W."/>
        </authorList>
    </citation>
    <scope>NUCLEOTIDE SEQUENCE [LARGE SCALE GENOMIC DNA]</scope>
</reference>